<evidence type="ECO:0000256" key="7">
    <source>
        <dbReference type="ARBA" id="ARBA00022801"/>
    </source>
</evidence>
<dbReference type="InterPro" id="IPR006048">
    <property type="entry name" value="A-amylase/branching_C"/>
</dbReference>
<keyword evidence="7 13" id="KW-0378">Hydrolase</keyword>
<evidence type="ECO:0000313" key="19">
    <source>
        <dbReference type="Proteomes" id="UP000007110"/>
    </source>
</evidence>
<evidence type="ECO:0000256" key="8">
    <source>
        <dbReference type="ARBA" id="ARBA00022837"/>
    </source>
</evidence>
<keyword evidence="9" id="KW-0868">Chloride</keyword>
<dbReference type="SMART" id="SM00632">
    <property type="entry name" value="Aamy_C"/>
    <property type="match status" value="1"/>
</dbReference>
<dbReference type="CDD" id="cd11317">
    <property type="entry name" value="AmyAc_bac_euk_AmyA"/>
    <property type="match status" value="1"/>
</dbReference>
<dbReference type="InterPro" id="IPR006046">
    <property type="entry name" value="Alpha_amylase"/>
</dbReference>
<dbReference type="RefSeq" id="XP_030851439.1">
    <property type="nucleotide sequence ID" value="XM_030995579.1"/>
</dbReference>
<evidence type="ECO:0000256" key="13">
    <source>
        <dbReference type="RuleBase" id="RU361134"/>
    </source>
</evidence>
<dbReference type="Proteomes" id="UP000007110">
    <property type="component" value="Unassembled WGS sequence"/>
</dbReference>
<dbReference type="AlphaFoldDB" id="A0A7M7PGL8"/>
<dbReference type="SUPFAM" id="SSF51445">
    <property type="entry name" value="(Trans)glycosidases"/>
    <property type="match status" value="1"/>
</dbReference>
<sequence length="678" mass="73959">MKVLALFIALFVVGASAQFDPNFKDGRNVIVHLFEWSWNDIAEECERFLGPYGFGGVQISPPNEHIDGSPWWTRYQPVTYYLNSRSGSDSEFRSMVSRCNAVNVNIYADVVINHMAAWNYDFPGVPFGRNDFNVPMGRCSSSNGAINNYGNVDEVRNCNLVGLNDLQTGSEYVRGKIVDFLNSMISAGVAGFRVDAAKHMWPGDLANIVGRLNGNPYIFQEVIDQGGEPITAGEYTGIGDVTEFKYCAHISNLGRCENSLAYYSNFGQDWGLMHSDSALVFVDNHDNQRSHGGGGDIVTYKESASYKRSVAFMLAWNYGTKRIMSSYSFSDTDEGPPGSGPTINGQGTCDGGWVCEHRWRQIRNMVGFSKQAGWAAVENWWSNGNNQISFSRGNKAFFAMTCEGTLTRDFTTGLPDGNYCDVISGDPTDSGCTGMTVTVSGGKAYITVPSGEDSMVAIHVGAMAGGGGNGGGGSDPISPPGEDPTSPPGSSRTVIFIRKMTTSGQDMFVQGGIGHERRQGCTSNADTSACAISITHRTGGSDETLSYRRQGDDYLDWYGSENDQTWESPGTPLVWTTNNAGNGATVDRQGYGYFSLNTWGDHYWMLDVDMDCSETENGWFELKGYVEGGQGWENDSSQRTCSGTAGGTKPYSSGNHFARCGYINKFDFESNSCEINYF</sequence>
<dbReference type="GeneID" id="590321"/>
<reference evidence="18" key="2">
    <citation type="submission" date="2021-01" db="UniProtKB">
        <authorList>
            <consortium name="EnsemblMetazoa"/>
        </authorList>
    </citation>
    <scope>IDENTIFICATION</scope>
</reference>
<dbReference type="FunCoup" id="A0A7M7PGL8">
    <property type="interactions" value="235"/>
</dbReference>
<dbReference type="GO" id="GO:0005975">
    <property type="term" value="P:carbohydrate metabolic process"/>
    <property type="evidence" value="ECO:0000318"/>
    <property type="project" value="GO_Central"/>
</dbReference>
<evidence type="ECO:0000259" key="17">
    <source>
        <dbReference type="SMART" id="SM00642"/>
    </source>
</evidence>
<comment type="catalytic activity">
    <reaction evidence="1 13">
        <text>Endohydrolysis of (1-&gt;4)-alpha-D-glucosidic linkages in polysaccharides containing three or more (1-&gt;4)-alpha-linked D-glucose units.</text>
        <dbReference type="EC" id="3.2.1.1"/>
    </reaction>
</comment>
<dbReference type="OMA" id="FRYAYDL"/>
<dbReference type="Pfam" id="PF00128">
    <property type="entry name" value="Alpha-amylase"/>
    <property type="match status" value="1"/>
</dbReference>
<dbReference type="InterPro" id="IPR006047">
    <property type="entry name" value="GH13_cat_dom"/>
</dbReference>
<evidence type="ECO:0000256" key="5">
    <source>
        <dbReference type="ARBA" id="ARBA00012595"/>
    </source>
</evidence>
<dbReference type="KEGG" id="spu:590321"/>
<dbReference type="PRINTS" id="PR00110">
    <property type="entry name" value="ALPHAAMYLASE"/>
</dbReference>
<evidence type="ECO:0000313" key="18">
    <source>
        <dbReference type="EnsemblMetazoa" id="XP_030851439"/>
    </source>
</evidence>
<evidence type="ECO:0000256" key="9">
    <source>
        <dbReference type="ARBA" id="ARBA00023214"/>
    </source>
</evidence>
<protein>
    <recommendedName>
        <fullName evidence="5 13">Alpha-amylase</fullName>
        <ecNumber evidence="5 13">3.2.1.1</ecNumber>
    </recommendedName>
</protein>
<dbReference type="EnsemblMetazoa" id="XM_030995579">
    <property type="protein sequence ID" value="XP_030851439"/>
    <property type="gene ID" value="LOC590321"/>
</dbReference>
<dbReference type="GO" id="GO:0005615">
    <property type="term" value="C:extracellular space"/>
    <property type="evidence" value="ECO:0000318"/>
    <property type="project" value="GO_Central"/>
</dbReference>
<comment type="cofactor">
    <cofactor evidence="2">
        <name>Ca(2+)</name>
        <dbReference type="ChEBI" id="CHEBI:29108"/>
    </cofactor>
</comment>
<dbReference type="InterPro" id="IPR017853">
    <property type="entry name" value="GH"/>
</dbReference>
<dbReference type="InParanoid" id="A0A7M7PGL8"/>
<feature type="chain" id="PRO_5029583034" description="Alpha-amylase" evidence="15">
    <location>
        <begin position="18"/>
        <end position="678"/>
    </location>
</feature>
<evidence type="ECO:0000256" key="10">
    <source>
        <dbReference type="ARBA" id="ARBA00023277"/>
    </source>
</evidence>
<evidence type="ECO:0000256" key="14">
    <source>
        <dbReference type="SAM" id="MobiDB-lite"/>
    </source>
</evidence>
<evidence type="ECO:0000256" key="6">
    <source>
        <dbReference type="ARBA" id="ARBA00022723"/>
    </source>
</evidence>
<keyword evidence="19" id="KW-1185">Reference proteome</keyword>
<evidence type="ECO:0000256" key="4">
    <source>
        <dbReference type="ARBA" id="ARBA00008061"/>
    </source>
</evidence>
<dbReference type="GO" id="GO:0004556">
    <property type="term" value="F:alpha-amylase activity"/>
    <property type="evidence" value="ECO:0000318"/>
    <property type="project" value="GO_Central"/>
</dbReference>
<keyword evidence="10 13" id="KW-0119">Carbohydrate metabolism</keyword>
<reference evidence="19" key="1">
    <citation type="submission" date="2015-02" db="EMBL/GenBank/DDBJ databases">
        <title>Genome sequencing for Strongylocentrotus purpuratus.</title>
        <authorList>
            <person name="Murali S."/>
            <person name="Liu Y."/>
            <person name="Vee V."/>
            <person name="English A."/>
            <person name="Wang M."/>
            <person name="Skinner E."/>
            <person name="Han Y."/>
            <person name="Muzny D.M."/>
            <person name="Worley K.C."/>
            <person name="Gibbs R.A."/>
        </authorList>
    </citation>
    <scope>NUCLEOTIDE SEQUENCE</scope>
</reference>
<dbReference type="OrthoDB" id="550577at2759"/>
<evidence type="ECO:0000256" key="15">
    <source>
        <dbReference type="SAM" id="SignalP"/>
    </source>
</evidence>
<comment type="cofactor">
    <cofactor evidence="3">
        <name>chloride</name>
        <dbReference type="ChEBI" id="CHEBI:17996"/>
    </cofactor>
</comment>
<dbReference type="SMART" id="SM00642">
    <property type="entry name" value="Aamy"/>
    <property type="match status" value="1"/>
</dbReference>
<keyword evidence="15" id="KW-0732">Signal</keyword>
<dbReference type="EC" id="3.2.1.1" evidence="5 13"/>
<feature type="compositionally biased region" description="Pro residues" evidence="14">
    <location>
        <begin position="477"/>
        <end position="487"/>
    </location>
</feature>
<evidence type="ECO:0000256" key="1">
    <source>
        <dbReference type="ARBA" id="ARBA00000548"/>
    </source>
</evidence>
<dbReference type="Gene3D" id="3.20.20.80">
    <property type="entry name" value="Glycosidases"/>
    <property type="match status" value="1"/>
</dbReference>
<feature type="domain" description="Glycosyl hydrolase family 13 catalytic" evidence="17">
    <location>
        <begin position="28"/>
        <end position="369"/>
    </location>
</feature>
<evidence type="ECO:0000259" key="16">
    <source>
        <dbReference type="SMART" id="SM00632"/>
    </source>
</evidence>
<dbReference type="Gene3D" id="2.60.40.1180">
    <property type="entry name" value="Golgi alpha-mannosidase II"/>
    <property type="match status" value="1"/>
</dbReference>
<evidence type="ECO:0000256" key="11">
    <source>
        <dbReference type="ARBA" id="ARBA00023295"/>
    </source>
</evidence>
<dbReference type="InterPro" id="IPR013780">
    <property type="entry name" value="Glyco_hydro_b"/>
</dbReference>
<name>A0A7M7PGL8_STRPU</name>
<accession>A0A7M7PGL8</accession>
<evidence type="ECO:0000256" key="12">
    <source>
        <dbReference type="RuleBase" id="RU003615"/>
    </source>
</evidence>
<dbReference type="Pfam" id="PF02806">
    <property type="entry name" value="Alpha-amylase_C"/>
    <property type="match status" value="1"/>
</dbReference>
<organism evidence="18 19">
    <name type="scientific">Strongylocentrotus purpuratus</name>
    <name type="common">Purple sea urchin</name>
    <dbReference type="NCBI Taxonomy" id="7668"/>
    <lineage>
        <taxon>Eukaryota</taxon>
        <taxon>Metazoa</taxon>
        <taxon>Echinodermata</taxon>
        <taxon>Eleutherozoa</taxon>
        <taxon>Echinozoa</taxon>
        <taxon>Echinoidea</taxon>
        <taxon>Euechinoidea</taxon>
        <taxon>Echinacea</taxon>
        <taxon>Camarodonta</taxon>
        <taxon>Echinidea</taxon>
        <taxon>Strongylocentrotidae</taxon>
        <taxon>Strongylocentrotus</taxon>
    </lineage>
</organism>
<dbReference type="InterPro" id="IPR031319">
    <property type="entry name" value="A-amylase_C"/>
</dbReference>
<dbReference type="GO" id="GO:0046872">
    <property type="term" value="F:metal ion binding"/>
    <property type="evidence" value="ECO:0007669"/>
    <property type="project" value="UniProtKB-KW"/>
</dbReference>
<evidence type="ECO:0000256" key="3">
    <source>
        <dbReference type="ARBA" id="ARBA00001923"/>
    </source>
</evidence>
<feature type="region of interest" description="Disordered" evidence="14">
    <location>
        <begin position="466"/>
        <end position="492"/>
    </location>
</feature>
<feature type="domain" description="Alpha-amylase C-terminal" evidence="16">
    <location>
        <begin position="378"/>
        <end position="463"/>
    </location>
</feature>
<comment type="similarity">
    <text evidence="4 12">Belongs to the glycosyl hydrolase 13 family.</text>
</comment>
<proteinExistence type="inferred from homology"/>
<keyword evidence="6" id="KW-0479">Metal-binding</keyword>
<feature type="signal peptide" evidence="15">
    <location>
        <begin position="1"/>
        <end position="17"/>
    </location>
</feature>
<keyword evidence="8" id="KW-0106">Calcium</keyword>
<keyword evidence="11 13" id="KW-0326">Glycosidase</keyword>
<dbReference type="PANTHER" id="PTHR43447">
    <property type="entry name" value="ALPHA-AMYLASE"/>
    <property type="match status" value="1"/>
</dbReference>
<dbReference type="SUPFAM" id="SSF51011">
    <property type="entry name" value="Glycosyl hydrolase domain"/>
    <property type="match status" value="1"/>
</dbReference>
<evidence type="ECO:0000256" key="2">
    <source>
        <dbReference type="ARBA" id="ARBA00001913"/>
    </source>
</evidence>